<dbReference type="Proteomes" id="UP000070107">
    <property type="component" value="Unassembled WGS sequence"/>
</dbReference>
<accession>A0A135HX05</accession>
<keyword evidence="2" id="KW-1185">Reference proteome</keyword>
<evidence type="ECO:0000313" key="2">
    <source>
        <dbReference type="Proteomes" id="UP000070107"/>
    </source>
</evidence>
<dbReference type="AlphaFoldDB" id="A0A135HX05"/>
<organism evidence="1 2">
    <name type="scientific">Paramesorhizobium deserti</name>
    <dbReference type="NCBI Taxonomy" id="1494590"/>
    <lineage>
        <taxon>Bacteria</taxon>
        <taxon>Pseudomonadati</taxon>
        <taxon>Pseudomonadota</taxon>
        <taxon>Alphaproteobacteria</taxon>
        <taxon>Hyphomicrobiales</taxon>
        <taxon>Phyllobacteriaceae</taxon>
        <taxon>Paramesorhizobium</taxon>
    </lineage>
</organism>
<reference evidence="1 2" key="1">
    <citation type="submission" date="2015-11" db="EMBL/GenBank/DDBJ databases">
        <title>Draft genome sequence of Paramesorhizobium deserti A-3-E, a strain highly resistant to diverse beta-lactam antibiotics.</title>
        <authorList>
            <person name="Lv R."/>
            <person name="Yang X."/>
            <person name="Fang N."/>
            <person name="Guo J."/>
            <person name="Luo X."/>
            <person name="Peng F."/>
            <person name="Yang R."/>
            <person name="Cui Y."/>
            <person name="Fang C."/>
            <person name="Song Y."/>
        </authorList>
    </citation>
    <scope>NUCLEOTIDE SEQUENCE [LARGE SCALE GENOMIC DNA]</scope>
    <source>
        <strain evidence="1 2">A-3-E</strain>
    </source>
</reference>
<dbReference type="STRING" id="1494590.ATN84_10325"/>
<comment type="caution">
    <text evidence="1">The sequence shown here is derived from an EMBL/GenBank/DDBJ whole genome shotgun (WGS) entry which is preliminary data.</text>
</comment>
<dbReference type="EMBL" id="LNTU01000012">
    <property type="protein sequence ID" value="KXF77720.1"/>
    <property type="molecule type" value="Genomic_DNA"/>
</dbReference>
<protein>
    <submittedName>
        <fullName evidence="1">Uncharacterized protein</fullName>
    </submittedName>
</protein>
<name>A0A135HX05_9HYPH</name>
<proteinExistence type="predicted"/>
<evidence type="ECO:0000313" key="1">
    <source>
        <dbReference type="EMBL" id="KXF77720.1"/>
    </source>
</evidence>
<sequence length="105" mass="11396">MIGVKIGEFLYESDSLFQIFILRGCCFGCRGAKSLDRSRIIAFDENVNGSTADILMTGIRYAIGPKIGIGFGKSDAWFKKLERSCVSEWTCGVPGQDAGLLHGAL</sequence>
<gene>
    <name evidence="1" type="ORF">ATN84_10325</name>
</gene>
<dbReference type="RefSeq" id="WP_068881905.1">
    <property type="nucleotide sequence ID" value="NZ_LNTU01000012.1"/>
</dbReference>